<protein>
    <submittedName>
        <fullName evidence="3">Lipocalin family protein</fullName>
    </submittedName>
</protein>
<dbReference type="AlphaFoldDB" id="A0A938WRZ3"/>
<reference evidence="3" key="1">
    <citation type="submission" date="2020-08" db="EMBL/GenBank/DDBJ databases">
        <authorList>
            <person name="Cejkova D."/>
            <person name="Kubasova T."/>
            <person name="Jahodarova E."/>
            <person name="Rychlik I."/>
        </authorList>
    </citation>
    <scope>NUCLEOTIDE SEQUENCE</scope>
    <source>
        <strain evidence="3">An824</strain>
    </source>
</reference>
<keyword evidence="4" id="KW-1185">Reference proteome</keyword>
<feature type="domain" description="Lipocalin-like" evidence="2">
    <location>
        <begin position="28"/>
        <end position="118"/>
    </location>
</feature>
<evidence type="ECO:0000256" key="1">
    <source>
        <dbReference type="SAM" id="SignalP"/>
    </source>
</evidence>
<gene>
    <name evidence="3" type="ORF">H6A34_03330</name>
</gene>
<dbReference type="EMBL" id="JACJJG010000008">
    <property type="protein sequence ID" value="MBM6672907.1"/>
    <property type="molecule type" value="Genomic_DNA"/>
</dbReference>
<dbReference type="RefSeq" id="WP_205103450.1">
    <property type="nucleotide sequence ID" value="NZ_JACJJG010000008.1"/>
</dbReference>
<sequence>MKTKNNCWLGIFAAICLSGYSLSCNGQAKIEGTWLEPIPGMENRLQGFKLEDNGKASSINMATLLYDSWKQDGNHLILSGKSIGNGTTFAFTDTLVVDNLTEDSLILRRDEMTLRYARNGGRKARKSIPMTKLTPAKRNSFITKGTLIFAHETRSFTPEGEDEAYWITDKSGKLAEEYDRLTEGVKSGTPVHAELEVVDMGKSNEGFAKSYKSVYKVVKIRKISKD</sequence>
<comment type="caution">
    <text evidence="3">The sequence shown here is derived from an EMBL/GenBank/DDBJ whole genome shotgun (WGS) entry which is preliminary data.</text>
</comment>
<reference evidence="3" key="2">
    <citation type="journal article" date="2021" name="Sci. Rep.">
        <title>The distribution of antibiotic resistance genes in chicken gut microbiota commensals.</title>
        <authorList>
            <person name="Juricova H."/>
            <person name="Matiasovicova J."/>
            <person name="Kubasova T."/>
            <person name="Cejkova D."/>
            <person name="Rychlik I."/>
        </authorList>
    </citation>
    <scope>NUCLEOTIDE SEQUENCE</scope>
    <source>
        <strain evidence="3">An824</strain>
    </source>
</reference>
<keyword evidence="1" id="KW-0732">Signal</keyword>
<dbReference type="Proteomes" id="UP000706891">
    <property type="component" value="Unassembled WGS sequence"/>
</dbReference>
<dbReference type="Gene3D" id="2.40.128.280">
    <property type="match status" value="1"/>
</dbReference>
<name>A0A938WRZ3_9BACT</name>
<feature type="chain" id="PRO_5038012042" evidence="1">
    <location>
        <begin position="29"/>
        <end position="226"/>
    </location>
</feature>
<dbReference type="Pfam" id="PF12702">
    <property type="entry name" value="Lipocalin_3"/>
    <property type="match status" value="1"/>
</dbReference>
<feature type="signal peptide" evidence="1">
    <location>
        <begin position="1"/>
        <end position="28"/>
    </location>
</feature>
<evidence type="ECO:0000259" key="2">
    <source>
        <dbReference type="Pfam" id="PF12702"/>
    </source>
</evidence>
<accession>A0A938WRZ3</accession>
<evidence type="ECO:0000313" key="3">
    <source>
        <dbReference type="EMBL" id="MBM6672907.1"/>
    </source>
</evidence>
<proteinExistence type="predicted"/>
<evidence type="ECO:0000313" key="4">
    <source>
        <dbReference type="Proteomes" id="UP000706891"/>
    </source>
</evidence>
<dbReference type="InterPro" id="IPR024311">
    <property type="entry name" value="Lipocalin-like"/>
</dbReference>
<organism evidence="3 4">
    <name type="scientific">Marseilla massiliensis</name>
    <dbReference type="NCBI Taxonomy" id="1841864"/>
    <lineage>
        <taxon>Bacteria</taxon>
        <taxon>Pseudomonadati</taxon>
        <taxon>Bacteroidota</taxon>
        <taxon>Bacteroidia</taxon>
        <taxon>Bacteroidales</taxon>
        <taxon>Prevotellaceae</taxon>
        <taxon>Marseilla</taxon>
    </lineage>
</organism>